<dbReference type="GO" id="GO:0002161">
    <property type="term" value="F:aminoacyl-tRNA deacylase activity"/>
    <property type="evidence" value="ECO:0007669"/>
    <property type="project" value="UniProtKB-ARBA"/>
</dbReference>
<dbReference type="GO" id="GO:0043039">
    <property type="term" value="P:tRNA aminoacylation"/>
    <property type="evidence" value="ECO:0007669"/>
    <property type="project" value="InterPro"/>
</dbReference>
<sequence length="163" mass="18320">MEQEITLNPHNKQEYPPMHTAEHILNATMVKMFGCPRSRNAHIERKKSKCDYLLSAAPTEAQVLEIEARVNEVISRRLDVTVEFVSRRHIPDGVDLSKLPDDASETLRLVRIGDYDVCACIGAHVQNTGEIGQFKIISHEFSPAAEGGAEAGTWRLRFKLIEP</sequence>
<protein>
    <recommendedName>
        <fullName evidence="4">Threonyl/alanyl tRNA synthetase SAD domain-containing protein</fullName>
    </recommendedName>
</protein>
<dbReference type="PANTHER" id="PTHR43462:SF1">
    <property type="entry name" value="ALANYL-TRNA EDITING PROTEIN AARSD1"/>
    <property type="match status" value="1"/>
</dbReference>
<dbReference type="AlphaFoldDB" id="A0A0H3U7E9"/>
<keyword evidence="2" id="KW-0479">Metal-binding</keyword>
<name>A0A0H3U7E9_9BACT</name>
<dbReference type="Gene3D" id="3.30.980.10">
    <property type="entry name" value="Threonyl-trna Synthetase, Chain A, domain 2"/>
    <property type="match status" value="1"/>
</dbReference>
<dbReference type="SUPFAM" id="SSF55186">
    <property type="entry name" value="ThrRS/AlaRS common domain"/>
    <property type="match status" value="1"/>
</dbReference>
<dbReference type="PANTHER" id="PTHR43462">
    <property type="entry name" value="ALANYL-TRNA EDITING PROTEIN"/>
    <property type="match status" value="1"/>
</dbReference>
<evidence type="ECO:0000256" key="1">
    <source>
        <dbReference type="ARBA" id="ARBA00001947"/>
    </source>
</evidence>
<feature type="domain" description="Threonyl/alanyl tRNA synthetase SAD" evidence="4">
    <location>
        <begin position="107"/>
        <end position="157"/>
    </location>
</feature>
<dbReference type="SMART" id="SM00863">
    <property type="entry name" value="tRNA_SAD"/>
    <property type="match status" value="1"/>
</dbReference>
<dbReference type="InterPro" id="IPR018163">
    <property type="entry name" value="Thr/Ala-tRNA-synth_IIc_edit"/>
</dbReference>
<accession>A0A0H3U7E9</accession>
<keyword evidence="3" id="KW-0862">Zinc</keyword>
<evidence type="ECO:0000256" key="3">
    <source>
        <dbReference type="ARBA" id="ARBA00022833"/>
    </source>
</evidence>
<dbReference type="GO" id="GO:0004812">
    <property type="term" value="F:aminoacyl-tRNA ligase activity"/>
    <property type="evidence" value="ECO:0007669"/>
    <property type="project" value="InterPro"/>
</dbReference>
<dbReference type="Pfam" id="PF07973">
    <property type="entry name" value="tRNA_SAD"/>
    <property type="match status" value="1"/>
</dbReference>
<dbReference type="EMBL" id="KF540229">
    <property type="protein sequence ID" value="AIF26405.1"/>
    <property type="molecule type" value="Genomic_DNA"/>
</dbReference>
<comment type="cofactor">
    <cofactor evidence="1">
        <name>Zn(2+)</name>
        <dbReference type="ChEBI" id="CHEBI:29105"/>
    </cofactor>
</comment>
<evidence type="ECO:0000313" key="5">
    <source>
        <dbReference type="EMBL" id="AIF26405.1"/>
    </source>
</evidence>
<organism evidence="5">
    <name type="scientific">uncultured bacterium fosmid pJB17E7_contig I</name>
    <dbReference type="NCBI Taxonomy" id="1478055"/>
    <lineage>
        <taxon>Bacteria</taxon>
        <taxon>environmental samples</taxon>
    </lineage>
</organism>
<dbReference type="InterPro" id="IPR051335">
    <property type="entry name" value="Alanyl-tRNA_Editing_Enzymes"/>
</dbReference>
<reference evidence="5" key="1">
    <citation type="submission" date="2013-08" db="EMBL/GenBank/DDBJ databases">
        <title>Comparison of modified E. coli strains.</title>
        <authorList>
            <person name="Juergensen J."/>
            <person name="Bonge A."/>
            <person name="Streit W.R."/>
        </authorList>
    </citation>
    <scope>NUCLEOTIDE SEQUENCE</scope>
</reference>
<dbReference type="GO" id="GO:0005524">
    <property type="term" value="F:ATP binding"/>
    <property type="evidence" value="ECO:0007669"/>
    <property type="project" value="InterPro"/>
</dbReference>
<proteinExistence type="predicted"/>
<evidence type="ECO:0000259" key="4">
    <source>
        <dbReference type="SMART" id="SM00863"/>
    </source>
</evidence>
<dbReference type="GO" id="GO:0046872">
    <property type="term" value="F:metal ion binding"/>
    <property type="evidence" value="ECO:0007669"/>
    <property type="project" value="UniProtKB-KW"/>
</dbReference>
<dbReference type="InterPro" id="IPR012947">
    <property type="entry name" value="tRNA_SAD"/>
</dbReference>
<evidence type="ECO:0000256" key="2">
    <source>
        <dbReference type="ARBA" id="ARBA00022723"/>
    </source>
</evidence>